<proteinExistence type="predicted"/>
<dbReference type="AlphaFoldDB" id="A0A172QXU6"/>
<evidence type="ECO:0000313" key="1">
    <source>
        <dbReference type="EMBL" id="ANE05514.1"/>
    </source>
</evidence>
<dbReference type="KEGG" id="ccjz:ccrud_14330"/>
<protein>
    <submittedName>
        <fullName evidence="1">Uncharacterized protein</fullName>
    </submittedName>
</protein>
<organism evidence="1 2">
    <name type="scientific">Corynebacterium crudilactis</name>
    <dbReference type="NCBI Taxonomy" id="1652495"/>
    <lineage>
        <taxon>Bacteria</taxon>
        <taxon>Bacillati</taxon>
        <taxon>Actinomycetota</taxon>
        <taxon>Actinomycetes</taxon>
        <taxon>Mycobacteriales</taxon>
        <taxon>Corynebacteriaceae</taxon>
        <taxon>Corynebacterium</taxon>
    </lineage>
</organism>
<keyword evidence="1" id="KW-0614">Plasmid</keyword>
<gene>
    <name evidence="1" type="ORF">ccrud_14330</name>
</gene>
<dbReference type="EMBL" id="CP015623">
    <property type="protein sequence ID" value="ANE05514.1"/>
    <property type="molecule type" value="Genomic_DNA"/>
</dbReference>
<name>A0A172QXU6_9CORY</name>
<reference evidence="1 2" key="1">
    <citation type="submission" date="2016-05" db="EMBL/GenBank/DDBJ databases">
        <title>Complete genome sequence of Corynebacterium crudilactis, a new Corynebacterium species isolated from raw cow's milk.</title>
        <authorList>
            <person name="Christian R."/>
            <person name="Zimmermann J."/>
            <person name="Lipski A."/>
            <person name="Kalinowski J."/>
        </authorList>
    </citation>
    <scope>NUCLEOTIDE SEQUENCE [LARGE SCALE GENOMIC DNA]</scope>
    <source>
        <strain evidence="1 2">JZ16</strain>
        <plasmid evidence="1 2">pCRULAC1</plasmid>
    </source>
</reference>
<evidence type="ECO:0000313" key="2">
    <source>
        <dbReference type="Proteomes" id="UP000076929"/>
    </source>
</evidence>
<dbReference type="Proteomes" id="UP000076929">
    <property type="component" value="Plasmid pCRULAC1"/>
</dbReference>
<accession>A0A172QXU6</accession>
<geneLocation type="plasmid" evidence="1 2">
    <name>pCRULAC1</name>
</geneLocation>
<keyword evidence="2" id="KW-1185">Reference proteome</keyword>
<sequence length="182" mass="20386">MFTHAAHCFRAESVWAPHVKIDIHKKSDGAVHGYVTGYVSHVAHDGTIDLHTRTGLQTIQVGEVHSVEFSTTTINQERAHEALNRMLRYVATPTTYKETVSGDAYIHYDGAPGVKVTTDDMARGLERFVVSPQFTQVTHAHRAVFEYLFDFNLSYPPVEDALAFAVLSHAIDHIQERDTPRA</sequence>